<evidence type="ECO:0000259" key="11">
    <source>
        <dbReference type="PROSITE" id="PS51190"/>
    </source>
</evidence>
<evidence type="ECO:0000256" key="1">
    <source>
        <dbReference type="ARBA" id="ARBA00004123"/>
    </source>
</evidence>
<dbReference type="PROSITE" id="PS50290">
    <property type="entry name" value="PI3_4_KINASE_3"/>
    <property type="match status" value="1"/>
</dbReference>
<feature type="domain" description="FATC" evidence="11">
    <location>
        <begin position="4849"/>
        <end position="4881"/>
    </location>
</feature>
<dbReference type="SMART" id="SM00146">
    <property type="entry name" value="PI3Kc"/>
    <property type="match status" value="1"/>
</dbReference>
<gene>
    <name evidence="12" type="ORF">ABL78_5603</name>
</gene>
<feature type="compositionally biased region" description="Pro residues" evidence="9">
    <location>
        <begin position="711"/>
        <end position="721"/>
    </location>
</feature>
<feature type="region of interest" description="Disordered" evidence="9">
    <location>
        <begin position="2115"/>
        <end position="2151"/>
    </location>
</feature>
<keyword evidence="8" id="KW-0539">Nucleus</keyword>
<protein>
    <recommendedName>
        <fullName evidence="2">non-specific serine/threonine protein kinase</fullName>
        <ecNumber evidence="2">2.7.11.1</ecNumber>
    </recommendedName>
</protein>
<evidence type="ECO:0000256" key="4">
    <source>
        <dbReference type="ARBA" id="ARBA00022741"/>
    </source>
</evidence>
<feature type="region of interest" description="Disordered" evidence="9">
    <location>
        <begin position="221"/>
        <end position="240"/>
    </location>
</feature>
<dbReference type="InterPro" id="IPR018936">
    <property type="entry name" value="PI3/4_kinase_CS"/>
</dbReference>
<keyword evidence="3" id="KW-0808">Transferase</keyword>
<comment type="subcellular location">
    <subcellularLocation>
        <location evidence="1">Nucleus</location>
    </subcellularLocation>
</comment>
<evidence type="ECO:0000313" key="12">
    <source>
        <dbReference type="EMBL" id="KPI85348.1"/>
    </source>
</evidence>
<dbReference type="OrthoDB" id="381190at2759"/>
<feature type="region of interest" description="Disordered" evidence="9">
    <location>
        <begin position="2566"/>
        <end position="2590"/>
    </location>
</feature>
<dbReference type="PROSITE" id="PS51190">
    <property type="entry name" value="FATC"/>
    <property type="match status" value="1"/>
</dbReference>
<feature type="region of interest" description="Disordered" evidence="9">
    <location>
        <begin position="1329"/>
        <end position="1352"/>
    </location>
</feature>
<feature type="region of interest" description="Disordered" evidence="9">
    <location>
        <begin position="4801"/>
        <end position="4826"/>
    </location>
</feature>
<comment type="caution">
    <text evidence="12">The sequence shown here is derived from an EMBL/GenBank/DDBJ whole genome shotgun (WGS) entry which is preliminary data.</text>
</comment>
<dbReference type="PROSITE" id="PS00916">
    <property type="entry name" value="PI3_4_KINASE_2"/>
    <property type="match status" value="1"/>
</dbReference>
<feature type="compositionally biased region" description="Low complexity" evidence="9">
    <location>
        <begin position="4141"/>
        <end position="4160"/>
    </location>
</feature>
<dbReference type="EMBL" id="LJSK01000193">
    <property type="protein sequence ID" value="KPI85348.1"/>
    <property type="molecule type" value="Genomic_DNA"/>
</dbReference>
<feature type="compositionally biased region" description="Basic and acidic residues" evidence="9">
    <location>
        <begin position="2116"/>
        <end position="2136"/>
    </location>
</feature>
<name>A0A0N1PAI1_LEPSE</name>
<dbReference type="GO" id="GO:0006974">
    <property type="term" value="P:DNA damage response"/>
    <property type="evidence" value="ECO:0007669"/>
    <property type="project" value="UniProtKB-KW"/>
</dbReference>
<keyword evidence="7" id="KW-0067">ATP-binding</keyword>
<evidence type="ECO:0000259" key="10">
    <source>
        <dbReference type="PROSITE" id="PS50290"/>
    </source>
</evidence>
<evidence type="ECO:0000256" key="5">
    <source>
        <dbReference type="ARBA" id="ARBA00022763"/>
    </source>
</evidence>
<feature type="region of interest" description="Disordered" evidence="9">
    <location>
        <begin position="632"/>
        <end position="692"/>
    </location>
</feature>
<dbReference type="EC" id="2.7.11.1" evidence="2"/>
<feature type="region of interest" description="Disordered" evidence="9">
    <location>
        <begin position="1389"/>
        <end position="1468"/>
    </location>
</feature>
<dbReference type="OMA" id="LECWATR"/>
<feature type="domain" description="PI3K/PI4K catalytic" evidence="10">
    <location>
        <begin position="4503"/>
        <end position="4818"/>
    </location>
</feature>
<keyword evidence="6 12" id="KW-0418">Kinase</keyword>
<feature type="region of interest" description="Disordered" evidence="9">
    <location>
        <begin position="2948"/>
        <end position="2972"/>
    </location>
</feature>
<feature type="compositionally biased region" description="Low complexity" evidence="9">
    <location>
        <begin position="722"/>
        <end position="737"/>
    </location>
</feature>
<evidence type="ECO:0000256" key="2">
    <source>
        <dbReference type="ARBA" id="ARBA00012513"/>
    </source>
</evidence>
<accession>A0A0N1PAI1</accession>
<feature type="region of interest" description="Disordered" evidence="9">
    <location>
        <begin position="708"/>
        <end position="744"/>
    </location>
</feature>
<evidence type="ECO:0000256" key="6">
    <source>
        <dbReference type="ARBA" id="ARBA00022777"/>
    </source>
</evidence>
<dbReference type="VEuPathDB" id="TriTrypDB:Lsey_0193_0110"/>
<dbReference type="InterPro" id="IPR038980">
    <property type="entry name" value="ATM_plant"/>
</dbReference>
<feature type="region of interest" description="Disordered" evidence="9">
    <location>
        <begin position="3273"/>
        <end position="3309"/>
    </location>
</feature>
<feature type="compositionally biased region" description="Basic and acidic residues" evidence="9">
    <location>
        <begin position="1440"/>
        <end position="1451"/>
    </location>
</feature>
<feature type="region of interest" description="Disordered" evidence="9">
    <location>
        <begin position="107"/>
        <end position="135"/>
    </location>
</feature>
<dbReference type="InterPro" id="IPR000403">
    <property type="entry name" value="PI3/4_kinase_cat_dom"/>
</dbReference>
<sequence length="4881" mass="523240">MESFLPQVDSGQLKAQLNKIMAEVSAVTADPASVSVKGTEEAGQCIVEFTDFFVSCAERYGTTPHAVLGQHVVSNVFIFVLERIVKPCLTMYCRAAEKHASAVLEAHTGGGGRHHRPPPQQQSASADMGGATGRRDALEARRRRLRCDIIRPFAQLFQGLHTSLVAEGESQTWQHQRSTTECGGAARTGWDQRFATAGSAGVYAHDRHRVLAAREAALEASPHVPAGPPAAGTDAHSAGADDDDFSSAVFAQSFSQAPLLWKNASPLSALCNHILEVLESQWLVAAVGADYASLMLEVLRWNGYARLITPTYLLRLSDCLVGLLERVPLGDAPTTGESADDGTLFVTPYLTLREVAGGRVWAAAPSADDACVYARVLLQLYGLAQVTSAFPPSAAPGNTRADAAHTNFRMNRSDGASDALAVVRRLMGLVKVRHHSPTPDLRLEAYCIAALRQLCQRFQCDHPSVAGAAVELVKLLCDFFFLPHHTPRHDVWRLEAMQFMAVVLAHASSELVGEGLWADLHPTTSRKWSVTDPSAEGDDALRKRRQSNQTFDGAQQRCSHRELLSLLHHTVYPTMYRIFTQHRHEYSFTSRRELFSAPCSPLQEVFDFGATVLYLCSATHAAYEDMLVSGDRGRGAAAGTAESVEDRDASHETIQYHQQRKRRREPNDSGEGSAAGSDLGDRPKPLRSAMAQHPHPVQPLCEALELEFFQPTPPPPPPPASPSTSSDPAATTAMAPSTRRRRGIPPPVLRICTAGLRSNNGAVQDAMSDRSLFLLHLFAQPCATMHCPPQIADALVEDVLLPLSAALGVRMGLLLLAAVQAVVPHCSTSTQRYTFSLLAQRCFPTRLGSAGPGAAAAPTVREDLLHPSEPTYRVLVTLLERRLAARRSRHLRFFFSSPSRCCTPPGVTAEAAAVHSPDEVRVVWETHLHAVVSRVQSQLHTVEQAALRAREAAALAHEMGAGDITGAEAAAPPAGASAGGASSAAAAATAFPWASASIAPSLTYTPVLSPSLAVLLTRFAALVLCVRLGQLTVASAGVEHAAVGDDGFGLEFVLNAAAHGVLFYERVPLLRRLEGSEAVHRASSEQPRQADRAAGVDAFSADRGGARGANESALSFTLLSIPAGSVAVTPFPWLFAPVDFMMWLEAAEAYACAALWMSRAQQQMAQHSQLQSHGVPVPSGCSVLPATQCGAVAVPPLTGPLLSGVERYLDAVRADLKEAVADPSRRVPSVLHDATEGRWMLRVPSRSHRPAPTLGSLFPTPSDHHDCCATTGAGGSPLHRVVSEAAARPSLPRAFQAALAKSVAGAVTWLMRRAQILESFNVDAASEEADLSSSSAGAPRTERNVGTALGGHGPPFAGGRSAAVLLLSVQCVQLLHLLLRWRRAGLWLPPEEGADRTPSATMPARMRREAEKLQPGSAAGTTHSSASKSCAVAGVATPTDAHRISEQDQEARQNGMQQHQQQQQAHVLSEANAAISTDARILATSPCLFDSPTSMLERFSVRGGGRLYYAVLWLCRYVQHQQQRLARPDVLSALPLWAALRALYRDVGAVLLDPSMVCVDPRQTILQFTAEVVHICFHRGVSPLLRWRPSHPNSCELSRTVTGALNLSLDTLRIVMTAARRTGIHAYAASPLVDVAALRSVLLRVLAQQSLTEDGASWAVGAPAPTAPAPVEPEDALLPGPHPLLSQRNPFLLPVLPVLPALLRLLFALPTAPQGSAPDDGSGGRAASHELADCRTAVQLLQVLFSRYRYQIGPALCSELMGGVLADVERLRSRDQPIPECRGRRRRTTLSDGGCDDERHGLADEGDGTASLLYTHSGRLLELWTAQLTDPNRVDMPVCTPQWQCALLQAAFAVLVGCEPAVAEVLGRFSFEFLSEWTPYSVRRHAALHVGVVFRTFPERRARVLHTLLAKAREGMLSPTPLLCSTSLLALSEAVRAAPELRVDAMYTLLECWATRGFAHRDLMVECMARVTNWAVEDAAQATPNSLYVLTRPLSYTHLCRMHARPHLFRWLCAYKHPLSALPFACFGYGTLEDFVVDQLELLLPFALLLLTASNDAESVVLGEMRPRHARHDVGTHGGPASTASATATAAASHAHRSLFEQILGVYSEKVLSSGADDREGTRGRAHRSETHRERGGAAMEATTAEAESRGSRIDEELRQLAPLCMILRYFPSVVMQLLAIASNAPVSLFGAEAADSDLCVGPLRCHADCPQPAGPVQGHVGVRHTGERPADSSWWDTARRCLYWLEALLNTCQAAALVQAGAYVWSSTFLTLQDCVAMDVSPAAGAAMLNPAASANAADVLVFYLKRSLAWPTPRPLFDVVLAAHMDELLAEVPRLHRTAAEPAQLVYATPEQLQRALTWVAEKVTAVPLGCAAPMAPPSVSGATTGTPSRHLANEDATGEHDVIVVEVEAEEVTATMTGASDLHTWQAWCLRLLVPPLACADVAGRPMGQRDRQELAEAQLQHDALSRLFLMGNGTFLRSLLHAVHRSCTAPTSLECFFRAPQQLLLLCVISTRWCSSRVLAEAQPLQAVLRYLLHWLRRDTLAGVRRVVCDALLHVWPVAVSSRGGARPTPAEAKDHQPRARAAREDAAERAEADLWTCAVLLSRSMEPLLTVSPVVASAWGALRRSDPRLRCCEWHRRAAAFAKDTAGGGEEALAAGAIVGSASHDVVDVDDSTDDDEASHHTEADQQGEVNAAMQCAAVLPPDVHSWSWPTYLTYRSACLAPLQRASAQRSLSTLVALLHHTCGWDDLPACIGHHRFDSSSPEVSLCVAAAAGPSVPPPPAFLSNVAAGVDAARSLISRCLEVAAVCQREGVPALQRTGPLPSVEAADAAATTPPCRHPAERMAVAVQHAVLCAISQLYRWSTALPMSEPHRVFDAALNTAATAAAALAPATATVTDSENCEDQALACFALLRSLALSVVHAGQPEMLTRSIEYGDRAEDALCTGASPGSGNSTADGDGTPKDDASTTAEQLVAASLGRAYVQLLYELERLVATADAPLSEVAMHALRTWVLSLQLSAHSSTAGALSNFDAAVVVVMCGACAACSTPGDEGRAAGFVEDLCATYASDLLYRLSWAVRSGSRWSYTAMATALPRSVPSPSHLPPPPAPFSSAHVTDASVWAPLRTSPPNEGVFLCRFVIAMANTYGLVRRSAMWASLLPLLFAELQLMEGAVGASTGASVPGSSTPACASSGGIAAVSVGAHMLTLLLLHVMCLRESDGQRATRREWSALLDACIIQRAHRCPHTAKLLMDTLFTCHVVLMRHARRRGLKGSTAAQRPSSSSNSGGGGASRRACMSPSFSGGSDAAPTGDLPFSWPASFGAVPTLQDMQGCYWLSDIPAKHLARAAVAVQEPHLALFFGQLSGESLFGPRTGCAALCGEVETTRSIVMLREAAIGGPAANAVSSVPYSVLFPYAKYEEYPSNAAASAATGKSAHEAVARSGARARERQDGVRAQTRRFAQHIFMIYDAVQQQVDVDDVCGASRMALRLSRQVQTSVCGAEAEGATDAESDSSTPLSGAYMGFASMPRDTISGTVIRRRAPLRVSGDDAAEDVSEDWVSTLRGWEEEVPLNPCSLEESSRQRCDAGMDSVRQRVGGDAAYSSDPWCAALQRAALLLERGLPSTAMDVLLSLDTRRVDAQMRAVRQGAAPQPHLHEEQLANAAPDAVDAFALGAATPAGAPLPSASPSPPDKSAPWTLAHDMRLRSLLSEAAWRCAQWTSVPSMRTASVLESTQVDSVDGAAAAATAFGEQRISGFKAVAVPRAALARLAHPLYSSSSTSSPSSVLPASSCEGVRGGFYEHLLSAFLELSSGKPQLCLPHLRHAEASLRLGLSATSVLTTVVAAEALREVRDCAYALLRRRGVDAASGASLPSSAPSDKPGLPSWLVSGNEQTVGCKGRCACDLRRSGSLLLSSATIVLRVGRSSWQLLDSVRHALSQLYGDRDACYRFLIGATERALAFHEPGLAHRWLAGWERQEEVSREEGHAGESASPIAVERRCIDVALRKAQIAYALGRWQEALSLLQPSPSPSSPSSLSAACPGGAAPFTTPLEPRVVQQLMLWHAELQTVPASQLVRDPFLSRAAASDHTGSCSFLLARLCHTLASDIADRLTSSEHQQLEAGLEESKRQHRELEAQLHAATTAGTTAASLTSSTSRAGAPRVPARGSAAPPAVAREATVLNDEQLRLIRRRTRELSGDIKRLEEEWDAERSNYGLYRRSALNAYSRFLQFHQMGSSAAPPPPHQQQKASHGDAGTPAVALEQPLVTCLPQRDAESTLHAVFGFVELWLNAPDIEQGGSEVLGKVLDKAVERLPTAAFLPLASQLTARLGGPRDADRLAFLVGRMAHDYPLHIVWPLLALRHGRSFAKSREVNTMHAVDEAKINAAQRLLADLASTTAHRTGAKTGLVVRAGSAATSVCVAKQIQDAQLLSSAYLELAFDRGTTAAQADKRYAIKPDLLLVKEAHHLTVPPPTCLTLSYADSLGEGEGSVASAPAQTPHVLRYRPHFTTPGGVNVPKVLRCELSDGRVARQLLKAGDDLRQDALIEHVFTTANQLFSRRAATRPLRVRTFAIVPLAPTAGILQWVEDTIPLGEYVTGRCSGKEEHPGAHGRYFPGEPTTRECRLQLQNAPPRSKVEALLRLYEVFTPALHYFFLEHATTAQAFVQQQQTFTRSVATSSVVGYVVGLGDRHINNILLHQKTAEVVHIDLGIAFDQSKLLPVPELVPFRMTRNIIDGLGVRGTEGSLRPCAEAALGLLRERRELLRTLLSSIMHDPLARWVIAGQLSADALAARAAAAVEEESGGSEVAQQRQQQASARQVPPMRARASNADAARTLARIDAKLRGYDGGDVLSVSTQVRKLVEEAQRVELLAVMFPGWSQWV</sequence>
<proteinExistence type="predicted"/>
<keyword evidence="4" id="KW-0547">Nucleotide-binding</keyword>
<dbReference type="GO" id="GO:0004674">
    <property type="term" value="F:protein serine/threonine kinase activity"/>
    <property type="evidence" value="ECO:0007669"/>
    <property type="project" value="UniProtKB-EC"/>
</dbReference>
<evidence type="ECO:0000256" key="9">
    <source>
        <dbReference type="SAM" id="MobiDB-lite"/>
    </source>
</evidence>
<dbReference type="PANTHER" id="PTHR37079:SF4">
    <property type="entry name" value="SERINE_THREONINE-PROTEIN KINASE ATM"/>
    <property type="match status" value="1"/>
</dbReference>
<feature type="region of interest" description="Disordered" evidence="9">
    <location>
        <begin position="4141"/>
        <end position="4174"/>
    </location>
</feature>
<feature type="compositionally biased region" description="Low complexity" evidence="9">
    <location>
        <begin position="4803"/>
        <end position="4818"/>
    </location>
</feature>
<keyword evidence="13" id="KW-1185">Reference proteome</keyword>
<dbReference type="InterPro" id="IPR003152">
    <property type="entry name" value="FATC_dom"/>
</dbReference>
<evidence type="ECO:0000256" key="7">
    <source>
        <dbReference type="ARBA" id="ARBA00022840"/>
    </source>
</evidence>
<feature type="region of interest" description="Disordered" evidence="9">
    <location>
        <begin position="4234"/>
        <end position="4254"/>
    </location>
</feature>
<feature type="compositionally biased region" description="Basic and acidic residues" evidence="9">
    <location>
        <begin position="2576"/>
        <end position="2590"/>
    </location>
</feature>
<keyword evidence="5" id="KW-0227">DNA damage</keyword>
<dbReference type="Pfam" id="PF00454">
    <property type="entry name" value="PI3_PI4_kinase"/>
    <property type="match status" value="1"/>
</dbReference>
<dbReference type="Proteomes" id="UP000038009">
    <property type="component" value="Unassembled WGS sequence"/>
</dbReference>
<feature type="compositionally biased region" description="Low complexity" evidence="9">
    <location>
        <begin position="3275"/>
        <end position="3287"/>
    </location>
</feature>
<dbReference type="InterPro" id="IPR036940">
    <property type="entry name" value="PI3/4_kinase_cat_sf"/>
</dbReference>
<organism evidence="12 13">
    <name type="scientific">Leptomonas seymouri</name>
    <dbReference type="NCBI Taxonomy" id="5684"/>
    <lineage>
        <taxon>Eukaryota</taxon>
        <taxon>Discoba</taxon>
        <taxon>Euglenozoa</taxon>
        <taxon>Kinetoplastea</taxon>
        <taxon>Metakinetoplastina</taxon>
        <taxon>Trypanosomatida</taxon>
        <taxon>Trypanosomatidae</taxon>
        <taxon>Leishmaniinae</taxon>
        <taxon>Leptomonas</taxon>
    </lineage>
</organism>
<dbReference type="SUPFAM" id="SSF56112">
    <property type="entry name" value="Protein kinase-like (PK-like)"/>
    <property type="match status" value="1"/>
</dbReference>
<evidence type="ECO:0000256" key="8">
    <source>
        <dbReference type="ARBA" id="ARBA00023242"/>
    </source>
</evidence>
<dbReference type="SMART" id="SM01343">
    <property type="entry name" value="FATC"/>
    <property type="match status" value="1"/>
</dbReference>
<dbReference type="GO" id="GO:0005524">
    <property type="term" value="F:ATP binding"/>
    <property type="evidence" value="ECO:0007669"/>
    <property type="project" value="UniProtKB-KW"/>
</dbReference>
<evidence type="ECO:0000313" key="13">
    <source>
        <dbReference type="Proteomes" id="UP000038009"/>
    </source>
</evidence>
<evidence type="ECO:0000256" key="3">
    <source>
        <dbReference type="ARBA" id="ARBA00022679"/>
    </source>
</evidence>
<dbReference type="InterPro" id="IPR011009">
    <property type="entry name" value="Kinase-like_dom_sf"/>
</dbReference>
<dbReference type="Pfam" id="PF02260">
    <property type="entry name" value="FATC"/>
    <property type="match status" value="1"/>
</dbReference>
<dbReference type="Gene3D" id="1.10.1070.11">
    <property type="entry name" value="Phosphatidylinositol 3-/4-kinase, catalytic domain"/>
    <property type="match status" value="1"/>
</dbReference>
<reference evidence="12 13" key="1">
    <citation type="journal article" date="2015" name="PLoS Pathog.">
        <title>Leptomonas seymouri: Adaptations to the Dixenous Life Cycle Analyzed by Genome Sequencing, Transcriptome Profiling and Co-infection with Leishmania donovani.</title>
        <authorList>
            <person name="Kraeva N."/>
            <person name="Butenko A."/>
            <person name="Hlavacova J."/>
            <person name="Kostygov A."/>
            <person name="Myskova J."/>
            <person name="Grybchuk D."/>
            <person name="Lestinova T."/>
            <person name="Votypka J."/>
            <person name="Volf P."/>
            <person name="Opperdoes F."/>
            <person name="Flegontov P."/>
            <person name="Lukes J."/>
            <person name="Yurchenko V."/>
        </authorList>
    </citation>
    <scope>NUCLEOTIDE SEQUENCE [LARGE SCALE GENOMIC DNA]</scope>
    <source>
        <strain evidence="12 13">ATCC 30220</strain>
    </source>
</reference>
<dbReference type="Gene3D" id="3.30.1010.10">
    <property type="entry name" value="Phosphatidylinositol 3-kinase Catalytic Subunit, Chain A, domain 4"/>
    <property type="match status" value="1"/>
</dbReference>
<dbReference type="GO" id="GO:0005634">
    <property type="term" value="C:nucleus"/>
    <property type="evidence" value="ECO:0007669"/>
    <property type="project" value="UniProtKB-SubCell"/>
</dbReference>
<feature type="compositionally biased region" description="Low complexity" evidence="9">
    <location>
        <begin position="1416"/>
        <end position="1429"/>
    </location>
</feature>
<dbReference type="PANTHER" id="PTHR37079">
    <property type="entry name" value="SERINE/THREONINE-PROTEIN KINASE ATM"/>
    <property type="match status" value="1"/>
</dbReference>